<dbReference type="Proteomes" id="UP000575083">
    <property type="component" value="Unassembled WGS sequence"/>
</dbReference>
<dbReference type="InterPro" id="IPR050109">
    <property type="entry name" value="HTH-type_TetR-like_transc_reg"/>
</dbReference>
<dbReference type="GO" id="GO:0003677">
    <property type="term" value="F:DNA binding"/>
    <property type="evidence" value="ECO:0007669"/>
    <property type="project" value="UniProtKB-UniRule"/>
</dbReference>
<dbReference type="InterPro" id="IPR013573">
    <property type="entry name" value="Tscrpt_reg_YcdC_C"/>
</dbReference>
<dbReference type="PANTHER" id="PTHR30328">
    <property type="entry name" value="TRANSCRIPTIONAL REPRESSOR"/>
    <property type="match status" value="1"/>
</dbReference>
<evidence type="ECO:0000313" key="6">
    <source>
        <dbReference type="Proteomes" id="UP000575083"/>
    </source>
</evidence>
<dbReference type="GO" id="GO:0045892">
    <property type="term" value="P:negative regulation of DNA-templated transcription"/>
    <property type="evidence" value="ECO:0007669"/>
    <property type="project" value="InterPro"/>
</dbReference>
<keyword evidence="1 2" id="KW-0238">DNA-binding</keyword>
<name>A0A7X0U957_9BURK</name>
<dbReference type="Gene3D" id="1.10.357.10">
    <property type="entry name" value="Tetracycline Repressor, domain 2"/>
    <property type="match status" value="1"/>
</dbReference>
<dbReference type="InterPro" id="IPR001647">
    <property type="entry name" value="HTH_TetR"/>
</dbReference>
<dbReference type="Pfam" id="PF08362">
    <property type="entry name" value="TetR_C_3"/>
    <property type="match status" value="1"/>
</dbReference>
<dbReference type="RefSeq" id="WP_260420191.1">
    <property type="nucleotide sequence ID" value="NZ_JACHLK010000003.1"/>
</dbReference>
<accession>A0A7X0U957</accession>
<organism evidence="5 6">
    <name type="scientific">Acidovorax soli</name>
    <dbReference type="NCBI Taxonomy" id="592050"/>
    <lineage>
        <taxon>Bacteria</taxon>
        <taxon>Pseudomonadati</taxon>
        <taxon>Pseudomonadota</taxon>
        <taxon>Betaproteobacteria</taxon>
        <taxon>Burkholderiales</taxon>
        <taxon>Comamonadaceae</taxon>
        <taxon>Acidovorax</taxon>
    </lineage>
</organism>
<dbReference type="InterPro" id="IPR009057">
    <property type="entry name" value="Homeodomain-like_sf"/>
</dbReference>
<evidence type="ECO:0000256" key="2">
    <source>
        <dbReference type="PROSITE-ProRule" id="PRU00335"/>
    </source>
</evidence>
<comment type="caution">
    <text evidence="5">The sequence shown here is derived from an EMBL/GenBank/DDBJ whole genome shotgun (WGS) entry which is preliminary data.</text>
</comment>
<dbReference type="AlphaFoldDB" id="A0A7X0U957"/>
<proteinExistence type="predicted"/>
<feature type="region of interest" description="Disordered" evidence="3">
    <location>
        <begin position="1"/>
        <end position="24"/>
    </location>
</feature>
<evidence type="ECO:0000259" key="4">
    <source>
        <dbReference type="PROSITE" id="PS50977"/>
    </source>
</evidence>
<gene>
    <name evidence="5" type="ORF">HNP48_002166</name>
</gene>
<evidence type="ECO:0000256" key="1">
    <source>
        <dbReference type="ARBA" id="ARBA00023125"/>
    </source>
</evidence>
<evidence type="ECO:0000256" key="3">
    <source>
        <dbReference type="SAM" id="MobiDB-lite"/>
    </source>
</evidence>
<sequence>MPPKAPPLTEPEAEGSNVSGTLLSRSKQGRERILGAIREAAIAEFSRHGFKGASTKAIAERAGLTKPQLHYYIASKEELYEELLYSVLNGWSGAFQFDSQSDDPKKVLSTYVRKKLDYALDNPGLSRIFTTEVLGGGRNLGRYWPVAVKSTQQKVDLIDRWIAEGRMRPLDARLLLMQIWGMTQHYADYGVQVHIMLGLAPEEAIDREPIVRELTNFVLLGCGLVPDAAPE</sequence>
<dbReference type="Gene3D" id="1.10.10.60">
    <property type="entry name" value="Homeodomain-like"/>
    <property type="match status" value="1"/>
</dbReference>
<protein>
    <submittedName>
        <fullName evidence="5">TetR/AcrR family transcriptional regulator</fullName>
    </submittedName>
</protein>
<keyword evidence="6" id="KW-1185">Reference proteome</keyword>
<dbReference type="PRINTS" id="PR00455">
    <property type="entry name" value="HTHTETR"/>
</dbReference>
<dbReference type="Pfam" id="PF00440">
    <property type="entry name" value="TetR_N"/>
    <property type="match status" value="1"/>
</dbReference>
<dbReference type="SUPFAM" id="SSF46689">
    <property type="entry name" value="Homeodomain-like"/>
    <property type="match status" value="1"/>
</dbReference>
<feature type="DNA-binding region" description="H-T-H motif" evidence="2">
    <location>
        <begin position="54"/>
        <end position="73"/>
    </location>
</feature>
<reference evidence="5 6" key="1">
    <citation type="submission" date="2020-08" db="EMBL/GenBank/DDBJ databases">
        <title>Functional genomics of gut bacteria from endangered species of beetles.</title>
        <authorList>
            <person name="Carlos-Shanley C."/>
        </authorList>
    </citation>
    <scope>NUCLEOTIDE SEQUENCE [LARGE SCALE GENOMIC DNA]</scope>
    <source>
        <strain evidence="5 6">S00198</strain>
    </source>
</reference>
<dbReference type="PANTHER" id="PTHR30328:SF54">
    <property type="entry name" value="HTH-TYPE TRANSCRIPTIONAL REPRESSOR SCO4008"/>
    <property type="match status" value="1"/>
</dbReference>
<dbReference type="InterPro" id="IPR036271">
    <property type="entry name" value="Tet_transcr_reg_TetR-rel_C_sf"/>
</dbReference>
<dbReference type="PROSITE" id="PS50977">
    <property type="entry name" value="HTH_TETR_2"/>
    <property type="match status" value="1"/>
</dbReference>
<dbReference type="SUPFAM" id="SSF48498">
    <property type="entry name" value="Tetracyclin repressor-like, C-terminal domain"/>
    <property type="match status" value="1"/>
</dbReference>
<dbReference type="EMBL" id="JACHLK010000003">
    <property type="protein sequence ID" value="MBB6559499.1"/>
    <property type="molecule type" value="Genomic_DNA"/>
</dbReference>
<feature type="domain" description="HTH tetR-type" evidence="4">
    <location>
        <begin position="31"/>
        <end position="91"/>
    </location>
</feature>
<evidence type="ECO:0000313" key="5">
    <source>
        <dbReference type="EMBL" id="MBB6559499.1"/>
    </source>
</evidence>